<reference evidence="1 2" key="1">
    <citation type="submission" date="2024-01" db="EMBL/GenBank/DDBJ databases">
        <title>A draft genome for a cacao thread blight-causing isolate of Paramarasmius palmivorus.</title>
        <authorList>
            <person name="Baruah I.K."/>
            <person name="Bukari Y."/>
            <person name="Amoako-Attah I."/>
            <person name="Meinhardt L.W."/>
            <person name="Bailey B.A."/>
            <person name="Cohen S.P."/>
        </authorList>
    </citation>
    <scope>NUCLEOTIDE SEQUENCE [LARGE SCALE GENOMIC DNA]</scope>
    <source>
        <strain evidence="1 2">GH-12</strain>
    </source>
</reference>
<dbReference type="Proteomes" id="UP001383192">
    <property type="component" value="Unassembled WGS sequence"/>
</dbReference>
<evidence type="ECO:0000313" key="1">
    <source>
        <dbReference type="EMBL" id="KAK7044148.1"/>
    </source>
</evidence>
<proteinExistence type="predicted"/>
<dbReference type="EMBL" id="JAYKXP010000026">
    <property type="protein sequence ID" value="KAK7044148.1"/>
    <property type="molecule type" value="Genomic_DNA"/>
</dbReference>
<accession>A0AAW0CY65</accession>
<keyword evidence="2" id="KW-1185">Reference proteome</keyword>
<dbReference type="AlphaFoldDB" id="A0AAW0CY65"/>
<name>A0AAW0CY65_9AGAR</name>
<protein>
    <submittedName>
        <fullName evidence="1">Uncharacterized protein</fullName>
    </submittedName>
</protein>
<evidence type="ECO:0000313" key="2">
    <source>
        <dbReference type="Proteomes" id="UP001383192"/>
    </source>
</evidence>
<sequence>MNEPLPPTVSQILANPLKFRAQYPTHLRHKWRCSLLQPSFLSRLFHSSTVTYPDTSIASFYRIYIFFVLDWNIAFRNELEYFCTSHPDWSISSLPDPGAATTDPLQYTILAVLTRLMCDSFNRRAEMGLPRDAPAIIEDFEEVQARPKVYEESPEWAKGVSPLTERVVIPNAEGVELSEDDENVSEEFKEMNVIVQMPHIHFV</sequence>
<gene>
    <name evidence="1" type="ORF">VNI00_007868</name>
</gene>
<comment type="caution">
    <text evidence="1">The sequence shown here is derived from an EMBL/GenBank/DDBJ whole genome shotgun (WGS) entry which is preliminary data.</text>
</comment>
<organism evidence="1 2">
    <name type="scientific">Paramarasmius palmivorus</name>
    <dbReference type="NCBI Taxonomy" id="297713"/>
    <lineage>
        <taxon>Eukaryota</taxon>
        <taxon>Fungi</taxon>
        <taxon>Dikarya</taxon>
        <taxon>Basidiomycota</taxon>
        <taxon>Agaricomycotina</taxon>
        <taxon>Agaricomycetes</taxon>
        <taxon>Agaricomycetidae</taxon>
        <taxon>Agaricales</taxon>
        <taxon>Marasmiineae</taxon>
        <taxon>Marasmiaceae</taxon>
        <taxon>Paramarasmius</taxon>
    </lineage>
</organism>